<dbReference type="OrthoDB" id="10535681at2759"/>
<keyword evidence="11" id="KW-1185">Reference proteome</keyword>
<evidence type="ECO:0000313" key="10">
    <source>
        <dbReference type="EMBL" id="KAF4648613.1"/>
    </source>
</evidence>
<feature type="domain" description="Reverse transcriptase RNase H-like" evidence="9">
    <location>
        <begin position="176"/>
        <end position="258"/>
    </location>
</feature>
<dbReference type="GO" id="GO:0004190">
    <property type="term" value="F:aspartic-type endopeptidase activity"/>
    <property type="evidence" value="ECO:0007669"/>
    <property type="project" value="UniProtKB-KW"/>
</dbReference>
<dbReference type="InterPro" id="IPR041373">
    <property type="entry name" value="RT_RNaseH"/>
</dbReference>
<evidence type="ECO:0000256" key="7">
    <source>
        <dbReference type="ARBA" id="ARBA00022801"/>
    </source>
</evidence>
<keyword evidence="7" id="KW-0378">Hydrolase</keyword>
<organism evidence="10 11">
    <name type="scientific">Perkinsus chesapeaki</name>
    <name type="common">Clam parasite</name>
    <name type="synonym">Perkinsus andrewsi</name>
    <dbReference type="NCBI Taxonomy" id="330153"/>
    <lineage>
        <taxon>Eukaryota</taxon>
        <taxon>Sar</taxon>
        <taxon>Alveolata</taxon>
        <taxon>Perkinsozoa</taxon>
        <taxon>Perkinsea</taxon>
        <taxon>Perkinsida</taxon>
        <taxon>Perkinsidae</taxon>
        <taxon>Perkinsus</taxon>
    </lineage>
</organism>
<evidence type="ECO:0000256" key="4">
    <source>
        <dbReference type="ARBA" id="ARBA00022722"/>
    </source>
</evidence>
<gene>
    <name evidence="10" type="ORF">FOL47_002989</name>
</gene>
<keyword evidence="6" id="KW-0255">Endonuclease</keyword>
<dbReference type="GO" id="GO:0004519">
    <property type="term" value="F:endonuclease activity"/>
    <property type="evidence" value="ECO:0007669"/>
    <property type="project" value="UniProtKB-KW"/>
</dbReference>
<evidence type="ECO:0000313" key="11">
    <source>
        <dbReference type="Proteomes" id="UP000591131"/>
    </source>
</evidence>
<feature type="non-terminal residue" evidence="10">
    <location>
        <position position="504"/>
    </location>
</feature>
<dbReference type="Proteomes" id="UP000591131">
    <property type="component" value="Unassembled WGS sequence"/>
</dbReference>
<dbReference type="GO" id="GO:0003964">
    <property type="term" value="F:RNA-directed DNA polymerase activity"/>
    <property type="evidence" value="ECO:0007669"/>
    <property type="project" value="UniProtKB-KW"/>
</dbReference>
<dbReference type="EMBL" id="JAAPAO010001895">
    <property type="protein sequence ID" value="KAF4648613.1"/>
    <property type="molecule type" value="Genomic_DNA"/>
</dbReference>
<dbReference type="PANTHER" id="PTHR33064:SF37">
    <property type="entry name" value="RIBONUCLEASE H"/>
    <property type="match status" value="1"/>
</dbReference>
<dbReference type="Gene3D" id="3.30.70.270">
    <property type="match status" value="1"/>
</dbReference>
<feature type="non-terminal residue" evidence="10">
    <location>
        <position position="1"/>
    </location>
</feature>
<comment type="caution">
    <text evidence="10">The sequence shown here is derived from an EMBL/GenBank/DDBJ whole genome shotgun (WGS) entry which is preliminary data.</text>
</comment>
<reference evidence="10 11" key="1">
    <citation type="submission" date="2020-04" db="EMBL/GenBank/DDBJ databases">
        <title>Perkinsus chesapeaki whole genome sequence.</title>
        <authorList>
            <person name="Bogema D.R."/>
        </authorList>
    </citation>
    <scope>NUCLEOTIDE SEQUENCE [LARGE SCALE GENOMIC DNA]</scope>
    <source>
        <strain evidence="10">ATCC PRA-425</strain>
    </source>
</reference>
<dbReference type="InterPro" id="IPR043128">
    <property type="entry name" value="Rev_trsase/Diguanyl_cyclase"/>
</dbReference>
<dbReference type="PANTHER" id="PTHR33064">
    <property type="entry name" value="POL PROTEIN"/>
    <property type="match status" value="1"/>
</dbReference>
<evidence type="ECO:0000256" key="6">
    <source>
        <dbReference type="ARBA" id="ARBA00022759"/>
    </source>
</evidence>
<evidence type="ECO:0000256" key="5">
    <source>
        <dbReference type="ARBA" id="ARBA00022750"/>
    </source>
</evidence>
<dbReference type="SUPFAM" id="SSF56672">
    <property type="entry name" value="DNA/RNA polymerases"/>
    <property type="match status" value="1"/>
</dbReference>
<dbReference type="AlphaFoldDB" id="A0A7J6KMT1"/>
<keyword evidence="1" id="KW-0645">Protease</keyword>
<evidence type="ECO:0000256" key="1">
    <source>
        <dbReference type="ARBA" id="ARBA00022670"/>
    </source>
</evidence>
<dbReference type="InterPro" id="IPR043502">
    <property type="entry name" value="DNA/RNA_pol_sf"/>
</dbReference>
<accession>A0A7J6KMT1</accession>
<dbReference type="GO" id="GO:0006508">
    <property type="term" value="P:proteolysis"/>
    <property type="evidence" value="ECO:0007669"/>
    <property type="project" value="UniProtKB-KW"/>
</dbReference>
<name>A0A7J6KMT1_PERCH</name>
<keyword evidence="5" id="KW-0064">Aspartyl protease</keyword>
<keyword evidence="4" id="KW-0540">Nuclease</keyword>
<evidence type="ECO:0000256" key="2">
    <source>
        <dbReference type="ARBA" id="ARBA00022679"/>
    </source>
</evidence>
<proteinExistence type="predicted"/>
<keyword evidence="3" id="KW-0548">Nucleotidyltransferase</keyword>
<keyword evidence="2" id="KW-0808">Transferase</keyword>
<dbReference type="InterPro" id="IPR051320">
    <property type="entry name" value="Viral_Replic_Matur_Polypro"/>
</dbReference>
<evidence type="ECO:0000256" key="8">
    <source>
        <dbReference type="ARBA" id="ARBA00022918"/>
    </source>
</evidence>
<dbReference type="Pfam" id="PF17917">
    <property type="entry name" value="RT_RNaseH"/>
    <property type="match status" value="1"/>
</dbReference>
<sequence length="504" mass="56630">TQLDLLYPIKGYWRRMFTIYLDDVVGHGRSMEQAEGRRRILLCALRALKKPISPKEPCEVKDSVDCLGLTLSAQGWSLSPTNVKKVTVALNITPKSSKQLRSIIGVYNYGVTAFQFDDANTFSSLMAPLHVAVNTTPFKWTEECREAQQQLLNHFENSPRAYLAYEDIMSLDGDKNSLCITTDASLLGTGAHLWYVKKPAVEVAIADLQQAGRSQLISSHSSLLDQSQQRWHVFEKECYAIFQALSKWRALIISVTRFSSESQPPSVTLFSDSTVAISKFLNDPDDDLFTGKTAIKARRFRAWQMELAEFDFIPIRRCADRLEAISIGRKEVNEETQDILFPMAPIMPIVEDDADEQDELPDLPPLGLNPQDKVSLSLSTSQAEIITQAYAEDDSTYLSIRVKAIWAVAMNIEKMEKFNDLQPAEITKAKAWISAGKFLVSPITEDPPTMGLYTQSVNRGQDLRKLPWVLTIPDNAVFLHEARMTTAYDPAQQLQSARQGLLLS</sequence>
<protein>
    <recommendedName>
        <fullName evidence="9">Reverse transcriptase RNase H-like domain-containing protein</fullName>
    </recommendedName>
</protein>
<evidence type="ECO:0000256" key="3">
    <source>
        <dbReference type="ARBA" id="ARBA00022695"/>
    </source>
</evidence>
<keyword evidence="8" id="KW-0695">RNA-directed DNA polymerase</keyword>
<evidence type="ECO:0000259" key="9">
    <source>
        <dbReference type="Pfam" id="PF17917"/>
    </source>
</evidence>